<gene>
    <name evidence="2" type="ORF">BU16DRAFT_21372</name>
</gene>
<evidence type="ECO:0000313" key="2">
    <source>
        <dbReference type="EMBL" id="KAF2502865.1"/>
    </source>
</evidence>
<dbReference type="Proteomes" id="UP000799750">
    <property type="component" value="Unassembled WGS sequence"/>
</dbReference>
<name>A0A6A6RDP7_9PEZI</name>
<dbReference type="EMBL" id="MU004181">
    <property type="protein sequence ID" value="KAF2502865.1"/>
    <property type="molecule type" value="Genomic_DNA"/>
</dbReference>
<keyword evidence="1" id="KW-0040">ANK repeat</keyword>
<reference evidence="2" key="1">
    <citation type="journal article" date="2020" name="Stud. Mycol.">
        <title>101 Dothideomycetes genomes: a test case for predicting lifestyles and emergence of pathogens.</title>
        <authorList>
            <person name="Haridas S."/>
            <person name="Albert R."/>
            <person name="Binder M."/>
            <person name="Bloem J."/>
            <person name="Labutti K."/>
            <person name="Salamov A."/>
            <person name="Andreopoulos B."/>
            <person name="Baker S."/>
            <person name="Barry K."/>
            <person name="Bills G."/>
            <person name="Bluhm B."/>
            <person name="Cannon C."/>
            <person name="Castanera R."/>
            <person name="Culley D."/>
            <person name="Daum C."/>
            <person name="Ezra D."/>
            <person name="Gonzalez J."/>
            <person name="Henrissat B."/>
            <person name="Kuo A."/>
            <person name="Liang C."/>
            <person name="Lipzen A."/>
            <person name="Lutzoni F."/>
            <person name="Magnuson J."/>
            <person name="Mondo S."/>
            <person name="Nolan M."/>
            <person name="Ohm R."/>
            <person name="Pangilinan J."/>
            <person name="Park H.-J."/>
            <person name="Ramirez L."/>
            <person name="Alfaro M."/>
            <person name="Sun H."/>
            <person name="Tritt A."/>
            <person name="Yoshinaga Y."/>
            <person name="Zwiers L.-H."/>
            <person name="Turgeon B."/>
            <person name="Goodwin S."/>
            <person name="Spatafora J."/>
            <person name="Crous P."/>
            <person name="Grigoriev I."/>
        </authorList>
    </citation>
    <scope>NUCLEOTIDE SEQUENCE</scope>
    <source>
        <strain evidence="2">CBS 269.34</strain>
    </source>
</reference>
<sequence>MTRKKQHGTRILDTTRSLTAAGGADVVECERHLDWDGTITGTFTQGIIHSAIQWLFRSWSSNDAITESCQSLELLLQRGADTEVRDGWGETPLLSATDYLCFSALPRVMRLLLKYGADTRAIDDDADGILHRISSPLTVCDVHGPGAAWYEEISEIIVSLLQMGCDPNSENAYGFTPSDRFMSPSSWTLWCECLEKAGLEVAQILQKDDKAYGVEWLENEIDEKYHTVVAEHEDVELPESKKLKEFATDGSSCQCCGSQRVWQSWQAPFDLYGSYLVDGSEGSLHSHIDYHSAGQPCTNWVKKHTCKHSEHNDNGFAPYPSARELSWRKHVAYRLWKNGLLGDAWGASDAWSMPTYL</sequence>
<dbReference type="InterPro" id="IPR036770">
    <property type="entry name" value="Ankyrin_rpt-contain_sf"/>
</dbReference>
<accession>A0A6A6RDP7</accession>
<feature type="repeat" description="ANK" evidence="1">
    <location>
        <begin position="88"/>
        <end position="124"/>
    </location>
</feature>
<dbReference type="InterPro" id="IPR002110">
    <property type="entry name" value="Ankyrin_rpt"/>
</dbReference>
<dbReference type="Gene3D" id="1.25.40.20">
    <property type="entry name" value="Ankyrin repeat-containing domain"/>
    <property type="match status" value="1"/>
</dbReference>
<keyword evidence="3" id="KW-1185">Reference proteome</keyword>
<dbReference type="SUPFAM" id="SSF48403">
    <property type="entry name" value="Ankyrin repeat"/>
    <property type="match status" value="1"/>
</dbReference>
<evidence type="ECO:0000256" key="1">
    <source>
        <dbReference type="PROSITE-ProRule" id="PRU00023"/>
    </source>
</evidence>
<protein>
    <submittedName>
        <fullName evidence="2">Uncharacterized protein</fullName>
    </submittedName>
</protein>
<organism evidence="2 3">
    <name type="scientific">Lophium mytilinum</name>
    <dbReference type="NCBI Taxonomy" id="390894"/>
    <lineage>
        <taxon>Eukaryota</taxon>
        <taxon>Fungi</taxon>
        <taxon>Dikarya</taxon>
        <taxon>Ascomycota</taxon>
        <taxon>Pezizomycotina</taxon>
        <taxon>Dothideomycetes</taxon>
        <taxon>Pleosporomycetidae</taxon>
        <taxon>Mytilinidiales</taxon>
        <taxon>Mytilinidiaceae</taxon>
        <taxon>Lophium</taxon>
    </lineage>
</organism>
<dbReference type="OrthoDB" id="539213at2759"/>
<dbReference type="AlphaFoldDB" id="A0A6A6RDP7"/>
<proteinExistence type="predicted"/>
<dbReference type="PROSITE" id="PS50088">
    <property type="entry name" value="ANK_REPEAT"/>
    <property type="match status" value="1"/>
</dbReference>
<evidence type="ECO:0000313" key="3">
    <source>
        <dbReference type="Proteomes" id="UP000799750"/>
    </source>
</evidence>